<gene>
    <name evidence="12" type="ORF">CLV98_103216</name>
</gene>
<evidence type="ECO:0000256" key="5">
    <source>
        <dbReference type="ARBA" id="ARBA00022946"/>
    </source>
</evidence>
<dbReference type="EC" id="1.6.5.9" evidence="2"/>
<keyword evidence="13" id="KW-1185">Reference proteome</keyword>
<feature type="domain" description="FAD/NAD(P)-binding" evidence="10">
    <location>
        <begin position="4"/>
        <end position="324"/>
    </location>
</feature>
<evidence type="ECO:0000259" key="11">
    <source>
        <dbReference type="Pfam" id="PF22366"/>
    </source>
</evidence>
<comment type="catalytic activity">
    <reaction evidence="8">
        <text>a quinone + NADH + H(+) = a quinol + NAD(+)</text>
        <dbReference type="Rhea" id="RHEA:46160"/>
        <dbReference type="ChEBI" id="CHEBI:15378"/>
        <dbReference type="ChEBI" id="CHEBI:24646"/>
        <dbReference type="ChEBI" id="CHEBI:57540"/>
        <dbReference type="ChEBI" id="CHEBI:57945"/>
        <dbReference type="ChEBI" id="CHEBI:132124"/>
        <dbReference type="EC" id="1.6.5.9"/>
    </reaction>
</comment>
<feature type="transmembrane region" description="Helical" evidence="9">
    <location>
        <begin position="373"/>
        <end position="390"/>
    </location>
</feature>
<evidence type="ECO:0000256" key="4">
    <source>
        <dbReference type="ARBA" id="ARBA00022827"/>
    </source>
</evidence>
<evidence type="ECO:0000256" key="8">
    <source>
        <dbReference type="ARBA" id="ARBA00047599"/>
    </source>
</evidence>
<dbReference type="EMBL" id="QGDT01000003">
    <property type="protein sequence ID" value="PWJ58849.1"/>
    <property type="molecule type" value="Genomic_DNA"/>
</dbReference>
<dbReference type="Pfam" id="PF07992">
    <property type="entry name" value="Pyr_redox_2"/>
    <property type="match status" value="1"/>
</dbReference>
<evidence type="ECO:0000259" key="10">
    <source>
        <dbReference type="Pfam" id="PF07992"/>
    </source>
</evidence>
<dbReference type="InterPro" id="IPR036188">
    <property type="entry name" value="FAD/NAD-bd_sf"/>
</dbReference>
<dbReference type="RefSeq" id="WP_109673777.1">
    <property type="nucleotide sequence ID" value="NZ_QGDT01000003.1"/>
</dbReference>
<name>A0A316ANG2_9BACT</name>
<dbReference type="InterPro" id="IPR023753">
    <property type="entry name" value="FAD/NAD-binding_dom"/>
</dbReference>
<dbReference type="PRINTS" id="PR00411">
    <property type="entry name" value="PNDRDTASEI"/>
</dbReference>
<keyword evidence="6" id="KW-0560">Oxidoreductase</keyword>
<keyword evidence="9" id="KW-0812">Transmembrane</keyword>
<evidence type="ECO:0000256" key="9">
    <source>
        <dbReference type="SAM" id="Phobius"/>
    </source>
</evidence>
<dbReference type="Pfam" id="PF22366">
    <property type="entry name" value="NDH2_C"/>
    <property type="match status" value="1"/>
</dbReference>
<dbReference type="GO" id="GO:0050136">
    <property type="term" value="F:NADH dehydrogenase (quinone) (non-electrogenic) activity"/>
    <property type="evidence" value="ECO:0007669"/>
    <property type="project" value="UniProtKB-EC"/>
</dbReference>
<keyword evidence="7" id="KW-0520">NAD</keyword>
<keyword evidence="3" id="KW-0285">Flavoprotein</keyword>
<feature type="domain" description="External alternative NADH-ubiquinone oxidoreductase-like C-terminal" evidence="11">
    <location>
        <begin position="348"/>
        <end position="406"/>
    </location>
</feature>
<reference evidence="12 13" key="1">
    <citation type="submission" date="2018-03" db="EMBL/GenBank/DDBJ databases">
        <title>Genomic Encyclopedia of Archaeal and Bacterial Type Strains, Phase II (KMG-II): from individual species to whole genera.</title>
        <authorList>
            <person name="Goeker M."/>
        </authorList>
    </citation>
    <scope>NUCLEOTIDE SEQUENCE [LARGE SCALE GENOMIC DNA]</scope>
    <source>
        <strain evidence="12 13">DSM 100346</strain>
    </source>
</reference>
<dbReference type="InterPro" id="IPR045024">
    <property type="entry name" value="NDH-2"/>
</dbReference>
<evidence type="ECO:0000256" key="7">
    <source>
        <dbReference type="ARBA" id="ARBA00023027"/>
    </source>
</evidence>
<dbReference type="PRINTS" id="PR00368">
    <property type="entry name" value="FADPNR"/>
</dbReference>
<keyword evidence="5" id="KW-0809">Transit peptide</keyword>
<keyword evidence="9" id="KW-1133">Transmembrane helix</keyword>
<evidence type="ECO:0000313" key="12">
    <source>
        <dbReference type="EMBL" id="PWJ58849.1"/>
    </source>
</evidence>
<dbReference type="PANTHER" id="PTHR43706:SF47">
    <property type="entry name" value="EXTERNAL NADH-UBIQUINONE OXIDOREDUCTASE 1, MITOCHONDRIAL-RELATED"/>
    <property type="match status" value="1"/>
</dbReference>
<organism evidence="12 13">
    <name type="scientific">Dyadobacter jejuensis</name>
    <dbReference type="NCBI Taxonomy" id="1082580"/>
    <lineage>
        <taxon>Bacteria</taxon>
        <taxon>Pseudomonadati</taxon>
        <taxon>Bacteroidota</taxon>
        <taxon>Cytophagia</taxon>
        <taxon>Cytophagales</taxon>
        <taxon>Spirosomataceae</taxon>
        <taxon>Dyadobacter</taxon>
    </lineage>
</organism>
<protein>
    <recommendedName>
        <fullName evidence="2">NADH:ubiquinone reductase (non-electrogenic)</fullName>
        <ecNumber evidence="2">1.6.5.9</ecNumber>
    </recommendedName>
</protein>
<keyword evidence="9" id="KW-0472">Membrane</keyword>
<proteinExistence type="inferred from homology"/>
<keyword evidence="4" id="KW-0274">FAD</keyword>
<sequence length="437" mass="49208">MSTRVVIIGGGFAGINMALELANHRAFEVILVDKNNYNFFPPLLYQVATGFLEPSSISYPFRKLFRGKRNVKFRLGELQRIDQENNEVLLNNGILPYDKLIIATGAHTNFFGMENVKKNAIAMKTVDDAIGMRNRLLQQMEKASISNDPDEIKKRLTIVIAGGGPTGVELSGIFAELRNGIMRKEYPELVGKGSEIFLVDGGEALLSPMSVASQQDTLRDLKELGVNILLKSRVQDFKDDRVYLKDGRIIETKTLIWAAGVTAFRFEGISDTSYGRSNRLLVDATNLVAETNNIYAVGDACLQLTDENYSFGHPQVAQVAIQQAKNLVKNLERSLNNKPLIPFRYIDKGSMAIIGKMKAVVDLPKPKWHLDGVTAWLAWLFIHLFALISYRNRAKTFYNWMIAYLTNDQSLRMIIKPIHSENDEQQMEPESERESEA</sequence>
<dbReference type="AlphaFoldDB" id="A0A316ANG2"/>
<comment type="similarity">
    <text evidence="1">Belongs to the NADH dehydrogenase family.</text>
</comment>
<evidence type="ECO:0000256" key="2">
    <source>
        <dbReference type="ARBA" id="ARBA00012637"/>
    </source>
</evidence>
<dbReference type="SUPFAM" id="SSF51905">
    <property type="entry name" value="FAD/NAD(P)-binding domain"/>
    <property type="match status" value="2"/>
</dbReference>
<evidence type="ECO:0000256" key="6">
    <source>
        <dbReference type="ARBA" id="ARBA00023002"/>
    </source>
</evidence>
<dbReference type="Proteomes" id="UP000245880">
    <property type="component" value="Unassembled WGS sequence"/>
</dbReference>
<dbReference type="PANTHER" id="PTHR43706">
    <property type="entry name" value="NADH DEHYDROGENASE"/>
    <property type="match status" value="1"/>
</dbReference>
<dbReference type="InterPro" id="IPR054585">
    <property type="entry name" value="NDH2-like_C"/>
</dbReference>
<dbReference type="Gene3D" id="3.50.50.100">
    <property type="match status" value="1"/>
</dbReference>
<evidence type="ECO:0000313" key="13">
    <source>
        <dbReference type="Proteomes" id="UP000245880"/>
    </source>
</evidence>
<comment type="caution">
    <text evidence="12">The sequence shown here is derived from an EMBL/GenBank/DDBJ whole genome shotgun (WGS) entry which is preliminary data.</text>
</comment>
<dbReference type="OrthoDB" id="9781621at2"/>
<evidence type="ECO:0000256" key="3">
    <source>
        <dbReference type="ARBA" id="ARBA00022630"/>
    </source>
</evidence>
<accession>A0A316ANG2</accession>
<evidence type="ECO:0000256" key="1">
    <source>
        <dbReference type="ARBA" id="ARBA00005272"/>
    </source>
</evidence>